<feature type="region of interest" description="Disordered" evidence="1">
    <location>
        <begin position="412"/>
        <end position="433"/>
    </location>
</feature>
<gene>
    <name evidence="2" type="ORF">B0J11DRAFT_578460</name>
</gene>
<dbReference type="EMBL" id="JAGMWT010000005">
    <property type="protein sequence ID" value="KAH7128227.1"/>
    <property type="molecule type" value="Genomic_DNA"/>
</dbReference>
<reference evidence="2" key="1">
    <citation type="journal article" date="2021" name="Nat. Commun.">
        <title>Genetic determinants of endophytism in the Arabidopsis root mycobiome.</title>
        <authorList>
            <person name="Mesny F."/>
            <person name="Miyauchi S."/>
            <person name="Thiergart T."/>
            <person name="Pickel B."/>
            <person name="Atanasova L."/>
            <person name="Karlsson M."/>
            <person name="Huettel B."/>
            <person name="Barry K.W."/>
            <person name="Haridas S."/>
            <person name="Chen C."/>
            <person name="Bauer D."/>
            <person name="Andreopoulos W."/>
            <person name="Pangilinan J."/>
            <person name="LaButti K."/>
            <person name="Riley R."/>
            <person name="Lipzen A."/>
            <person name="Clum A."/>
            <person name="Drula E."/>
            <person name="Henrissat B."/>
            <person name="Kohler A."/>
            <person name="Grigoriev I.V."/>
            <person name="Martin F.M."/>
            <person name="Hacquard S."/>
        </authorList>
    </citation>
    <scope>NUCLEOTIDE SEQUENCE</scope>
    <source>
        <strain evidence="2">MPI-CAGE-CH-0243</strain>
    </source>
</reference>
<evidence type="ECO:0000313" key="3">
    <source>
        <dbReference type="Proteomes" id="UP000700596"/>
    </source>
</evidence>
<feature type="region of interest" description="Disordered" evidence="1">
    <location>
        <begin position="32"/>
        <end position="99"/>
    </location>
</feature>
<feature type="compositionally biased region" description="Polar residues" evidence="1">
    <location>
        <begin position="295"/>
        <end position="304"/>
    </location>
</feature>
<evidence type="ECO:0000313" key="2">
    <source>
        <dbReference type="EMBL" id="KAH7128227.1"/>
    </source>
</evidence>
<feature type="region of interest" description="Disordered" evidence="1">
    <location>
        <begin position="491"/>
        <end position="527"/>
    </location>
</feature>
<sequence length="748" mass="85228">MNSCNLLQLRDAVYAGKHPRIKLPAHALEKVAPRPTQIAPPESRQPFAHTTYNGTLPHQPLPPRPDIPQHSHIPKKEYSASSYHSQRPFPAKPPSSGIDPVLLTKSDHLIRAELQLKRQQIERALRDQYDKRGRANDPLGEDRETIDVEGILNKVHALVKPVSGLPTAPSSLRSGSFDENSYYSSKANTWSPEEADPKTNGADTVESLTAQANGSIHKPRLTAANVNTGPVVSTSAHPAIIDLDEEPYEPADDIEIYEPESATANVSEEQEESDYSPPPADIAPLVANRDRGRNQGVNGDTNGSSRRHSPVGNPPPIQNSRKRRREDKRGDRRDEKRRQLQANKRVVRSPQPYIKEEPQSPPPFLHSSTLGPPSTLPHAPYSRLESNHLRPSQLIPQDVEVVSTRDGRMQIAHHREQDNSPRSLRQYEEPTSPTVVRIPQRRVERDEHDLRRVASLQYARRPQVFSPIEPRQLRAVSHAFAERPVEHVYREASARPSAAPRYVRERSRSPGHEYVSRAQSPMAMPPPPRKIVVDQDGNQYYADPIAPPIETDVRASVAPPRRMEAERFYERASTREPAIRAPARHELYEEENVQRMPPPPRRFVEASDIEMVEGRPYRQREVSYRPLETEYIPREAYERRPIVQYEEVGQPREHVPRAYSMRPEPIRREPAEYAPVRYESVQPGFVRVAAPRYREVSVVHEAYDDRRYPFAAPPQGMRYVEEGAARERPIEIAQEAYSAEPRRVSHRY</sequence>
<feature type="region of interest" description="Disordered" evidence="1">
    <location>
        <begin position="262"/>
        <end position="394"/>
    </location>
</feature>
<comment type="caution">
    <text evidence="2">The sequence shown here is derived from an EMBL/GenBank/DDBJ whole genome shotgun (WGS) entry which is preliminary data.</text>
</comment>
<name>A0A9P9E005_9PLEO</name>
<feature type="region of interest" description="Disordered" evidence="1">
    <location>
        <begin position="182"/>
        <end position="201"/>
    </location>
</feature>
<feature type="compositionally biased region" description="Polar residues" evidence="1">
    <location>
        <begin position="182"/>
        <end position="191"/>
    </location>
</feature>
<feature type="compositionally biased region" description="Basic and acidic residues" evidence="1">
    <location>
        <begin position="502"/>
        <end position="515"/>
    </location>
</feature>
<evidence type="ECO:0000256" key="1">
    <source>
        <dbReference type="SAM" id="MobiDB-lite"/>
    </source>
</evidence>
<proteinExistence type="predicted"/>
<protein>
    <submittedName>
        <fullName evidence="2">Uncharacterized protein</fullName>
    </submittedName>
</protein>
<keyword evidence="3" id="KW-1185">Reference proteome</keyword>
<accession>A0A9P9E005</accession>
<dbReference type="AlphaFoldDB" id="A0A9P9E005"/>
<dbReference type="Proteomes" id="UP000700596">
    <property type="component" value="Unassembled WGS sequence"/>
</dbReference>
<dbReference type="OrthoDB" id="5333304at2759"/>
<organism evidence="2 3">
    <name type="scientific">Dendryphion nanum</name>
    <dbReference type="NCBI Taxonomy" id="256645"/>
    <lineage>
        <taxon>Eukaryota</taxon>
        <taxon>Fungi</taxon>
        <taxon>Dikarya</taxon>
        <taxon>Ascomycota</taxon>
        <taxon>Pezizomycotina</taxon>
        <taxon>Dothideomycetes</taxon>
        <taxon>Pleosporomycetidae</taxon>
        <taxon>Pleosporales</taxon>
        <taxon>Torulaceae</taxon>
        <taxon>Dendryphion</taxon>
    </lineage>
</organism>
<feature type="compositionally biased region" description="Basic and acidic residues" evidence="1">
    <location>
        <begin position="327"/>
        <end position="338"/>
    </location>
</feature>